<dbReference type="EMBL" id="GGEC01058976">
    <property type="protein sequence ID" value="MBX39460.1"/>
    <property type="molecule type" value="Transcribed_RNA"/>
</dbReference>
<proteinExistence type="predicted"/>
<protein>
    <submittedName>
        <fullName evidence="1">Uncharacterized protein</fullName>
    </submittedName>
</protein>
<evidence type="ECO:0000313" key="1">
    <source>
        <dbReference type="EMBL" id="MBX39460.1"/>
    </source>
</evidence>
<sequence length="13" mass="1373">MLLREALQGALAS</sequence>
<organism evidence="1">
    <name type="scientific">Rhizophora mucronata</name>
    <name type="common">Asiatic mangrove</name>
    <dbReference type="NCBI Taxonomy" id="61149"/>
    <lineage>
        <taxon>Eukaryota</taxon>
        <taxon>Viridiplantae</taxon>
        <taxon>Streptophyta</taxon>
        <taxon>Embryophyta</taxon>
        <taxon>Tracheophyta</taxon>
        <taxon>Spermatophyta</taxon>
        <taxon>Magnoliopsida</taxon>
        <taxon>eudicotyledons</taxon>
        <taxon>Gunneridae</taxon>
        <taxon>Pentapetalae</taxon>
        <taxon>rosids</taxon>
        <taxon>fabids</taxon>
        <taxon>Malpighiales</taxon>
        <taxon>Rhizophoraceae</taxon>
        <taxon>Rhizophora</taxon>
    </lineage>
</organism>
<accession>A0A2P2NAP0</accession>
<reference evidence="1" key="1">
    <citation type="submission" date="2018-02" db="EMBL/GenBank/DDBJ databases">
        <title>Rhizophora mucronata_Transcriptome.</title>
        <authorList>
            <person name="Meera S.P."/>
            <person name="Sreeshan A."/>
            <person name="Augustine A."/>
        </authorList>
    </citation>
    <scope>NUCLEOTIDE SEQUENCE</scope>
    <source>
        <tissue evidence="1">Leaf</tissue>
    </source>
</reference>
<name>A0A2P2NAP0_RHIMU</name>